<evidence type="ECO:0000259" key="17">
    <source>
        <dbReference type="PROSITE" id="PS51918"/>
    </source>
</evidence>
<feature type="binding site" evidence="15">
    <location>
        <position position="205"/>
    </location>
    <ligand>
        <name>S-adenosyl-L-methionine</name>
        <dbReference type="ChEBI" id="CHEBI:59789"/>
        <label>2</label>
    </ligand>
</feature>
<evidence type="ECO:0000256" key="5">
    <source>
        <dbReference type="ARBA" id="ARBA00022485"/>
    </source>
</evidence>
<dbReference type="GO" id="GO:0051989">
    <property type="term" value="F:coproporphyrinogen dehydrogenase activity"/>
    <property type="evidence" value="ECO:0007669"/>
    <property type="project" value="UniProtKB-EC"/>
</dbReference>
<dbReference type="OrthoDB" id="9808022at2"/>
<feature type="binding site" evidence="15">
    <location>
        <position position="325"/>
    </location>
    <ligand>
        <name>S-adenosyl-L-methionine</name>
        <dbReference type="ChEBI" id="CHEBI:59789"/>
        <label>1</label>
    </ligand>
</feature>
<evidence type="ECO:0000256" key="4">
    <source>
        <dbReference type="ARBA" id="ARBA00011245"/>
    </source>
</evidence>
<evidence type="ECO:0000256" key="3">
    <source>
        <dbReference type="ARBA" id="ARBA00005493"/>
    </source>
</evidence>
<dbReference type="RefSeq" id="WP_128777711.1">
    <property type="nucleotide sequence ID" value="NZ_RYFI01000010.1"/>
</dbReference>
<dbReference type="Proteomes" id="UP000289708">
    <property type="component" value="Unassembled WGS sequence"/>
</dbReference>
<keyword evidence="19" id="KW-1185">Reference proteome</keyword>
<name>A0A4Q0MI13_9HYPH</name>
<keyword evidence="7 14" id="KW-0949">S-adenosyl-L-methionine</keyword>
<feature type="binding site" evidence="15">
    <location>
        <position position="108"/>
    </location>
    <ligand>
        <name>S-adenosyl-L-methionine</name>
        <dbReference type="ChEBI" id="CHEBI:59789"/>
        <label>1</label>
    </ligand>
</feature>
<feature type="binding site" evidence="15">
    <location>
        <position position="239"/>
    </location>
    <ligand>
        <name>S-adenosyl-L-methionine</name>
        <dbReference type="ChEBI" id="CHEBI:59789"/>
        <label>2</label>
    </ligand>
</feature>
<dbReference type="SUPFAM" id="SSF102114">
    <property type="entry name" value="Radical SAM enzymes"/>
    <property type="match status" value="1"/>
</dbReference>
<reference evidence="18 19" key="1">
    <citation type="submission" date="2018-12" db="EMBL/GenBank/DDBJ databases">
        <title>bacterium Hansschlegelia zhihuaiae S113.</title>
        <authorList>
            <person name="He J."/>
        </authorList>
    </citation>
    <scope>NUCLEOTIDE SEQUENCE [LARGE SCALE GENOMIC DNA]</scope>
    <source>
        <strain evidence="18 19">S 113</strain>
    </source>
</reference>
<comment type="similarity">
    <text evidence="3 14">Belongs to the anaerobic coproporphyrinogen-III oxidase family.</text>
</comment>
<evidence type="ECO:0000256" key="13">
    <source>
        <dbReference type="ARBA" id="ARBA00048321"/>
    </source>
</evidence>
<evidence type="ECO:0000256" key="6">
    <source>
        <dbReference type="ARBA" id="ARBA00022490"/>
    </source>
</evidence>
<dbReference type="NCBIfam" id="TIGR00538">
    <property type="entry name" value="hemN"/>
    <property type="match status" value="1"/>
</dbReference>
<organism evidence="18 19">
    <name type="scientific">Hansschlegelia zhihuaiae</name>
    <dbReference type="NCBI Taxonomy" id="405005"/>
    <lineage>
        <taxon>Bacteria</taxon>
        <taxon>Pseudomonadati</taxon>
        <taxon>Pseudomonadota</taxon>
        <taxon>Alphaproteobacteria</taxon>
        <taxon>Hyphomicrobiales</taxon>
        <taxon>Methylopilaceae</taxon>
        <taxon>Hansschlegelia</taxon>
    </lineage>
</organism>
<dbReference type="AlphaFoldDB" id="A0A4Q0MI13"/>
<feature type="binding site" evidence="16">
    <location>
        <position position="62"/>
    </location>
    <ligand>
        <name>[4Fe-4S] cluster</name>
        <dbReference type="ChEBI" id="CHEBI:49883"/>
        <note>4Fe-4S-S-AdoMet</note>
    </ligand>
</feature>
<keyword evidence="10 14" id="KW-0408">Iron</keyword>
<dbReference type="InterPro" id="IPR004558">
    <property type="entry name" value="Coprogen_oxidase_HemN"/>
</dbReference>
<evidence type="ECO:0000256" key="14">
    <source>
        <dbReference type="PIRNR" id="PIRNR000167"/>
    </source>
</evidence>
<evidence type="ECO:0000256" key="11">
    <source>
        <dbReference type="ARBA" id="ARBA00023014"/>
    </source>
</evidence>
<keyword evidence="8 14" id="KW-0479">Metal-binding</keyword>
<feature type="binding site" evidence="15">
    <location>
        <position position="141"/>
    </location>
    <ligand>
        <name>S-adenosyl-L-methionine</name>
        <dbReference type="ChEBI" id="CHEBI:59789"/>
        <label>1</label>
    </ligand>
</feature>
<evidence type="ECO:0000256" key="9">
    <source>
        <dbReference type="ARBA" id="ARBA00023002"/>
    </source>
</evidence>
<keyword evidence="5 14" id="KW-0004">4Fe-4S</keyword>
<keyword evidence="12 14" id="KW-0627">Porphyrin biosynthesis</keyword>
<gene>
    <name evidence="18" type="primary">hemN</name>
    <name evidence="18" type="ORF">EK403_11900</name>
</gene>
<feature type="binding site" evidence="16">
    <location>
        <position position="58"/>
    </location>
    <ligand>
        <name>[4Fe-4S] cluster</name>
        <dbReference type="ChEBI" id="CHEBI:49883"/>
        <note>4Fe-4S-S-AdoMet</note>
    </ligand>
</feature>
<dbReference type="InterPro" id="IPR006638">
    <property type="entry name" value="Elp3/MiaA/NifB-like_rSAM"/>
</dbReference>
<dbReference type="EMBL" id="RYFI01000010">
    <property type="protein sequence ID" value="RXF73180.1"/>
    <property type="molecule type" value="Genomic_DNA"/>
</dbReference>
<comment type="cofactor">
    <cofactor evidence="14 16">
        <name>[4Fe-4S] cluster</name>
        <dbReference type="ChEBI" id="CHEBI:49883"/>
    </cofactor>
    <text evidence="14 16">Binds 1 [4Fe-4S] cluster. The cluster is coordinated with 3 cysteines and an exchangeable S-adenosyl-L-methionine.</text>
</comment>
<comment type="catalytic activity">
    <reaction evidence="13 14">
        <text>coproporphyrinogen III + 2 S-adenosyl-L-methionine = protoporphyrinogen IX + 2 5'-deoxyadenosine + 2 L-methionine + 2 CO2</text>
        <dbReference type="Rhea" id="RHEA:15425"/>
        <dbReference type="ChEBI" id="CHEBI:16526"/>
        <dbReference type="ChEBI" id="CHEBI:17319"/>
        <dbReference type="ChEBI" id="CHEBI:57307"/>
        <dbReference type="ChEBI" id="CHEBI:57309"/>
        <dbReference type="ChEBI" id="CHEBI:57844"/>
        <dbReference type="ChEBI" id="CHEBI:59789"/>
        <dbReference type="EC" id="1.3.98.3"/>
    </reaction>
</comment>
<dbReference type="Pfam" id="PF04055">
    <property type="entry name" value="Radical_SAM"/>
    <property type="match status" value="1"/>
</dbReference>
<feature type="domain" description="Radical SAM core" evidence="17">
    <location>
        <begin position="43"/>
        <end position="276"/>
    </location>
</feature>
<evidence type="ECO:0000256" key="8">
    <source>
        <dbReference type="ARBA" id="ARBA00022723"/>
    </source>
</evidence>
<feature type="binding site" evidence="15">
    <location>
        <position position="168"/>
    </location>
    <ligand>
        <name>S-adenosyl-L-methionine</name>
        <dbReference type="ChEBI" id="CHEBI:59789"/>
        <label>2</label>
    </ligand>
</feature>
<accession>A0A4Q0MI13</accession>
<evidence type="ECO:0000313" key="18">
    <source>
        <dbReference type="EMBL" id="RXF73180.1"/>
    </source>
</evidence>
<evidence type="ECO:0000256" key="12">
    <source>
        <dbReference type="ARBA" id="ARBA00023244"/>
    </source>
</evidence>
<comment type="subcellular location">
    <subcellularLocation>
        <location evidence="1 14">Cytoplasm</location>
    </subcellularLocation>
</comment>
<feature type="binding site" evidence="15">
    <location>
        <begin position="64"/>
        <end position="66"/>
    </location>
    <ligand>
        <name>S-adenosyl-L-methionine</name>
        <dbReference type="ChEBI" id="CHEBI:59789"/>
        <label>2</label>
    </ligand>
</feature>
<evidence type="ECO:0000256" key="2">
    <source>
        <dbReference type="ARBA" id="ARBA00004785"/>
    </source>
</evidence>
<dbReference type="PROSITE" id="PS51918">
    <property type="entry name" value="RADICAL_SAM"/>
    <property type="match status" value="1"/>
</dbReference>
<comment type="pathway">
    <text evidence="2 14">Porphyrin-containing compound metabolism; protoporphyrin-IX biosynthesis; protoporphyrinogen-IX from coproporphyrinogen-III (AdoMet route): step 1/1.</text>
</comment>
<comment type="subunit">
    <text evidence="4">Monomer.</text>
</comment>
<keyword evidence="9 14" id="KW-0560">Oxidoreductase</keyword>
<evidence type="ECO:0000256" key="7">
    <source>
        <dbReference type="ARBA" id="ARBA00022691"/>
    </source>
</evidence>
<dbReference type="Gene3D" id="3.30.750.200">
    <property type="match status" value="1"/>
</dbReference>
<dbReference type="PIRSF" id="PIRSF000167">
    <property type="entry name" value="HemN"/>
    <property type="match status" value="1"/>
</dbReference>
<dbReference type="PANTHER" id="PTHR13932:SF6">
    <property type="entry name" value="OXYGEN-INDEPENDENT COPROPORPHYRINOGEN III OXIDASE"/>
    <property type="match status" value="1"/>
</dbReference>
<dbReference type="PANTHER" id="PTHR13932">
    <property type="entry name" value="COPROPORPHYRINIGEN III OXIDASE"/>
    <property type="match status" value="1"/>
</dbReference>
<dbReference type="CDD" id="cd01335">
    <property type="entry name" value="Radical_SAM"/>
    <property type="match status" value="1"/>
</dbReference>
<dbReference type="SFLD" id="SFLDS00029">
    <property type="entry name" value="Radical_SAM"/>
    <property type="match status" value="1"/>
</dbReference>
<keyword evidence="6 14" id="KW-0963">Cytoplasm</keyword>
<dbReference type="InterPro" id="IPR007197">
    <property type="entry name" value="rSAM"/>
</dbReference>
<feature type="binding site" evidence="15">
    <location>
        <position position="52"/>
    </location>
    <ligand>
        <name>S-adenosyl-L-methionine</name>
        <dbReference type="ChEBI" id="CHEBI:59789"/>
        <label>1</label>
    </ligand>
</feature>
<evidence type="ECO:0000256" key="10">
    <source>
        <dbReference type="ARBA" id="ARBA00023004"/>
    </source>
</evidence>
<evidence type="ECO:0000256" key="1">
    <source>
        <dbReference type="ARBA" id="ARBA00004496"/>
    </source>
</evidence>
<dbReference type="Gene3D" id="1.10.10.920">
    <property type="match status" value="1"/>
</dbReference>
<dbReference type="GO" id="GO:0051539">
    <property type="term" value="F:4 iron, 4 sulfur cluster binding"/>
    <property type="evidence" value="ECO:0007669"/>
    <property type="project" value="UniProtKB-KW"/>
</dbReference>
<dbReference type="SFLD" id="SFLDG01065">
    <property type="entry name" value="anaerobic_coproporphyrinogen-I"/>
    <property type="match status" value="1"/>
</dbReference>
<dbReference type="GO" id="GO:0004109">
    <property type="term" value="F:coproporphyrinogen oxidase activity"/>
    <property type="evidence" value="ECO:0007669"/>
    <property type="project" value="InterPro"/>
</dbReference>
<dbReference type="GO" id="GO:0005737">
    <property type="term" value="C:cytoplasm"/>
    <property type="evidence" value="ECO:0007669"/>
    <property type="project" value="UniProtKB-SubCell"/>
</dbReference>
<dbReference type="UniPathway" id="UPA00251">
    <property type="reaction ID" value="UER00323"/>
</dbReference>
<keyword evidence="11 14" id="KW-0411">Iron-sulfur</keyword>
<protein>
    <recommendedName>
        <fullName evidence="14">Coproporphyrinogen-III oxidase</fullName>
        <ecNumber evidence="14">1.3.98.3</ecNumber>
    </recommendedName>
</protein>
<dbReference type="InterPro" id="IPR034505">
    <property type="entry name" value="Coproporphyrinogen-III_oxidase"/>
</dbReference>
<dbReference type="InterPro" id="IPR058240">
    <property type="entry name" value="rSAM_sf"/>
</dbReference>
<sequence>MFEIALPDILNRQVPRYTSYPTAPHFSAAVDVGSYARWLSELKDAPGAASLYLHVPFCRSICHYCGCATRASRREEPLVEYARRLRLELDLVASHLGTRAVSHVHWGGGTPSMLPEDAFFGLAAAIHARFDVLATAEHAIELDPRLVGGRLAERLAMVGVNRASLGVQDFDETVQKAIGRRQTVGTVVNAVAQLRRVGVDRLNLDLIYGLPRQTLRSMRATVEQAIALEPDRIALFGYAHVPWQKANQKLIDASALPDAALRLELATIARETLEGAGFVAVGIDHFVRPGDDMAAALQQRGLRRNFQGYTTDDAPILIGLGASSISRLPQGYVQNAPDVGAWSKAIEQGRLPTTRGVALTADDRMRADVIEEIMCYFGVDLAEVTARHNSSPSVFATDVETLEPLRRSGFIRFLGDRLLIMRDAPAIARIVASAFDAHLTETARHSLAA</sequence>
<dbReference type="SMART" id="SM00729">
    <property type="entry name" value="Elp3"/>
    <property type="match status" value="1"/>
</dbReference>
<comment type="caution">
    <text evidence="18">The sequence shown here is derived from an EMBL/GenBank/DDBJ whole genome shotgun (WGS) entry which is preliminary data.</text>
</comment>
<feature type="binding site" evidence="16">
    <location>
        <position position="65"/>
    </location>
    <ligand>
        <name>[4Fe-4S] cluster</name>
        <dbReference type="ChEBI" id="CHEBI:49883"/>
        <note>4Fe-4S-S-AdoMet</note>
    </ligand>
</feature>
<evidence type="ECO:0000256" key="15">
    <source>
        <dbReference type="PIRSR" id="PIRSR000167-1"/>
    </source>
</evidence>
<evidence type="ECO:0000313" key="19">
    <source>
        <dbReference type="Proteomes" id="UP000289708"/>
    </source>
</evidence>
<feature type="binding site" evidence="15">
    <location>
        <begin position="109"/>
        <end position="110"/>
    </location>
    <ligand>
        <name>S-adenosyl-L-methionine</name>
        <dbReference type="ChEBI" id="CHEBI:59789"/>
        <label>2</label>
    </ligand>
</feature>
<proteinExistence type="inferred from homology"/>
<dbReference type="GO" id="GO:0046872">
    <property type="term" value="F:metal ion binding"/>
    <property type="evidence" value="ECO:0007669"/>
    <property type="project" value="UniProtKB-KW"/>
</dbReference>
<evidence type="ECO:0000256" key="16">
    <source>
        <dbReference type="PIRSR" id="PIRSR000167-2"/>
    </source>
</evidence>
<feature type="binding site" evidence="15">
    <location>
        <position position="180"/>
    </location>
    <ligand>
        <name>S-adenosyl-L-methionine</name>
        <dbReference type="ChEBI" id="CHEBI:59789"/>
        <label>2</label>
    </ligand>
</feature>
<dbReference type="GO" id="GO:0006782">
    <property type="term" value="P:protoporphyrinogen IX biosynthetic process"/>
    <property type="evidence" value="ECO:0007669"/>
    <property type="project" value="UniProtKB-UniPathway"/>
</dbReference>
<dbReference type="EC" id="1.3.98.3" evidence="14"/>